<dbReference type="InterPro" id="IPR011042">
    <property type="entry name" value="6-blade_b-propeller_TolB-like"/>
</dbReference>
<accession>A0AA49Q4H3</accession>
<dbReference type="Gene3D" id="2.120.10.30">
    <property type="entry name" value="TolB, C-terminal domain"/>
    <property type="match status" value="1"/>
</dbReference>
<dbReference type="EMBL" id="CP130613">
    <property type="protein sequence ID" value="WKW14803.1"/>
    <property type="molecule type" value="Genomic_DNA"/>
</dbReference>
<gene>
    <name evidence="1" type="ORF">Strain138_001161</name>
    <name evidence="2" type="ORF">Strain318_001161</name>
</gene>
<proteinExistence type="predicted"/>
<dbReference type="SUPFAM" id="SSF75011">
    <property type="entry name" value="3-carboxy-cis,cis-mucoante lactonizing enzyme"/>
    <property type="match status" value="1"/>
</dbReference>
<evidence type="ECO:0000313" key="2">
    <source>
        <dbReference type="EMBL" id="WKW14803.1"/>
    </source>
</evidence>
<organism evidence="1">
    <name type="scientific">Pseudogemmatithrix spongiicola</name>
    <dbReference type="NCBI Taxonomy" id="3062599"/>
    <lineage>
        <taxon>Bacteria</taxon>
        <taxon>Pseudomonadati</taxon>
        <taxon>Gemmatimonadota</taxon>
        <taxon>Gemmatimonadia</taxon>
        <taxon>Gemmatimonadales</taxon>
        <taxon>Gemmatimonadaceae</taxon>
        <taxon>Pseudogemmatithrix</taxon>
    </lineage>
</organism>
<dbReference type="RefSeq" id="WP_367887578.1">
    <property type="nucleotide sequence ID" value="NZ_CP130612.1"/>
</dbReference>
<accession>A0AA49Q6R2</accession>
<dbReference type="AlphaFoldDB" id="A0AA49Q4H3"/>
<dbReference type="KEGG" id="pspc:Strain318_001161"/>
<evidence type="ECO:0008006" key="4">
    <source>
        <dbReference type="Google" id="ProtNLM"/>
    </source>
</evidence>
<reference evidence="1" key="1">
    <citation type="submission" date="2023-07" db="EMBL/GenBank/DDBJ databases">
        <authorList>
            <person name="Haufschild T."/>
            <person name="Kallscheuer N."/>
            <person name="Hammer J."/>
            <person name="Kohn T."/>
            <person name="Kabuu M."/>
            <person name="Jogler M."/>
            <person name="Wohfarth N."/>
            <person name="Heuer A."/>
            <person name="Rohde M."/>
            <person name="van Teeseling M.C.F."/>
            <person name="Jogler C."/>
        </authorList>
    </citation>
    <scope>NUCLEOTIDE SEQUENCE</scope>
    <source>
        <strain evidence="1">Strain 138</strain>
        <strain evidence="2">Strain 318</strain>
    </source>
</reference>
<dbReference type="EMBL" id="CP130612">
    <property type="protein sequence ID" value="WKW11893.1"/>
    <property type="molecule type" value="Genomic_DNA"/>
</dbReference>
<protein>
    <recommendedName>
        <fullName evidence="4">6-bladed beta-propeller</fullName>
    </recommendedName>
</protein>
<sequence length="379" mass="41044">MGSVGGPERSTTNTSRPSRVQLSARTWYVTQLQRALRVLCVCGIVGCAAEVPVIERTPHSLIADTLASADDGAFFRPADIVLLPSGELAVLEYTPSAIVVIDSSSGARVRRIGGPGKGPGELEQPLGLRLSGDTLVTLNAGNGRVERFLVDGTVLESRPAPIGAHLGRFAFNPDGGMLLPTAGADSTLLRVLAPNGTLSHRTGRPRVPFTRQYNLDAFRAQAERLEVPDYYGNDVLAAMSPDSVFWLAFGAIPEVAAYHRDGSVVATFRLPDSLSTPILEDYRTRNREAAGTLRFHQLSFFADIRFDDALVWVLLRNPPDLDARVLVLDQLGALKGNYVIAGAKDVWRIAPARRAGWLYLSSATTSEVYRVALPDSLRR</sequence>
<name>A0AA49Q4H3_9BACT</name>
<evidence type="ECO:0000313" key="1">
    <source>
        <dbReference type="EMBL" id="WKW11893.1"/>
    </source>
</evidence>
<evidence type="ECO:0000313" key="3">
    <source>
        <dbReference type="Proteomes" id="UP001229955"/>
    </source>
</evidence>
<dbReference type="Proteomes" id="UP001229955">
    <property type="component" value="Chromosome"/>
</dbReference>
<keyword evidence="3" id="KW-1185">Reference proteome</keyword>